<dbReference type="PROSITE" id="PS50853">
    <property type="entry name" value="FN3"/>
    <property type="match status" value="2"/>
</dbReference>
<evidence type="ECO:0000256" key="9">
    <source>
        <dbReference type="ARBA" id="ARBA00023180"/>
    </source>
</evidence>
<protein>
    <submittedName>
        <fullName evidence="14">Interleukin-23 receptor</fullName>
    </submittedName>
</protein>
<feature type="transmembrane region" description="Helical" evidence="10">
    <location>
        <begin position="429"/>
        <end position="449"/>
    </location>
</feature>
<keyword evidence="9" id="KW-0325">Glycoprotein</keyword>
<dbReference type="CDD" id="cd00063">
    <property type="entry name" value="FN3"/>
    <property type="match status" value="2"/>
</dbReference>
<feature type="signal peptide" evidence="11">
    <location>
        <begin position="1"/>
        <end position="25"/>
    </location>
</feature>
<dbReference type="PANTHER" id="PTHR48423:SF2">
    <property type="entry name" value="INTERLEUKIN-12 RECEPTOR SUBUNIT BETA-2"/>
    <property type="match status" value="1"/>
</dbReference>
<comment type="subcellular location">
    <subcellularLocation>
        <location evidence="1">Membrane</location>
        <topology evidence="1">Single-pass type I membrane protein</topology>
    </subcellularLocation>
</comment>
<evidence type="ECO:0000256" key="11">
    <source>
        <dbReference type="SAM" id="SignalP"/>
    </source>
</evidence>
<sequence length="682" mass="76622">MDIFTEALRLVLLLLFNCKLRVCYTVACTGELTVDQDVITIGSNLTVHCRSNTEKCGRIFIMKFNNKEILRKTSCSNVTAQVFVNEPKFSIICSEKQGRISRIVCGRDIVANPIPSPPQIKEIAFTKGSLSPTIHWHSSDNMENLNASLRFRTQDTSRWMEGNVTQLHRGTLVLLGNLEPLTLYQFELRVCTASVKYNCSLWSQPLSMTSPGKAPSTKLDVWRVIMRNEDTQNVTVMWKPLGTEDYKGVLHHYEIVYQEKGTTHILNCSRAVTQYTLQLPLEVTELNVSAVTSAGSSPPASVKLTCSGIPSPEIKSSHAAGGGINLVWDSPHFSDKTSEQMLGFVVQWQCTPFQVQWKRNEKSYNSVYIHAPEPTLCNISLYVESSDGVSCPSFKQIHTIKKGLETNKSVPVTEILKVQPAPGRTRDRLVGICLITAIPIIIIVNLMYLKCTRQRIRKVFVSVGPSWLFQNLPKLGNSNAIKLLKDERCGSDLCWQPMDNDPPLSPVEDYSPPLERKDSYPIAHKEVTTEQTMVVQDWTVCSYKPQIMISQGAEAACEVDEKEEDESPWVDFSSPVFNMFEQHFLPSQGMCAPLPSCLTVDGRPVSMDLVDGFPFFTPTVVDGNMWTNDRPAEAGNGEQNKHQCQTVLPSDLMRCLREPFFNDRPPFSVQSLHTLQFDEQLL</sequence>
<keyword evidence="8 14" id="KW-0675">Receptor</keyword>
<dbReference type="Gene3D" id="2.60.40.10">
    <property type="entry name" value="Immunoglobulins"/>
    <property type="match status" value="2"/>
</dbReference>
<feature type="domain" description="Fibronectin type-III" evidence="12">
    <location>
        <begin position="215"/>
        <end position="312"/>
    </location>
</feature>
<reference evidence="14" key="2">
    <citation type="submission" date="2025-08" db="UniProtKB">
        <authorList>
            <consortium name="RefSeq"/>
        </authorList>
    </citation>
    <scope>IDENTIFICATION</scope>
    <source>
        <tissue evidence="14">Blood</tissue>
    </source>
</reference>
<evidence type="ECO:0000256" key="7">
    <source>
        <dbReference type="ARBA" id="ARBA00023136"/>
    </source>
</evidence>
<dbReference type="RefSeq" id="XP_017336092.1">
    <property type="nucleotide sequence ID" value="XM_017480603.3"/>
</dbReference>
<dbReference type="InterPro" id="IPR036116">
    <property type="entry name" value="FN3_sf"/>
</dbReference>
<evidence type="ECO:0000256" key="8">
    <source>
        <dbReference type="ARBA" id="ARBA00023170"/>
    </source>
</evidence>
<dbReference type="GeneID" id="108272282"/>
<comment type="similarity">
    <text evidence="2">Belongs to the type I cytokine receptor family. Type 2 subfamily.</text>
</comment>
<name>A0A2D0S027_ICTPU</name>
<dbReference type="InterPro" id="IPR003961">
    <property type="entry name" value="FN3_dom"/>
</dbReference>
<dbReference type="CTD" id="149233"/>
<keyword evidence="6 10" id="KW-1133">Transmembrane helix</keyword>
<keyword evidence="13" id="KW-1185">Reference proteome</keyword>
<dbReference type="AlphaFoldDB" id="A0A2D0S027"/>
<dbReference type="OrthoDB" id="9897281at2759"/>
<feature type="domain" description="Fibronectin type-III" evidence="12">
    <location>
        <begin position="114"/>
        <end position="213"/>
    </location>
</feature>
<gene>
    <name evidence="14" type="primary">il23r</name>
</gene>
<keyword evidence="3 10" id="KW-0812">Transmembrane</keyword>
<dbReference type="InterPro" id="IPR052672">
    <property type="entry name" value="Type1_Cytokine_Rcpt_Type2"/>
</dbReference>
<keyword evidence="5" id="KW-0677">Repeat</keyword>
<proteinExistence type="inferred from homology"/>
<organism evidence="13 14">
    <name type="scientific">Ictalurus punctatus</name>
    <name type="common">Channel catfish</name>
    <name type="synonym">Silurus punctatus</name>
    <dbReference type="NCBI Taxonomy" id="7998"/>
    <lineage>
        <taxon>Eukaryota</taxon>
        <taxon>Metazoa</taxon>
        <taxon>Chordata</taxon>
        <taxon>Craniata</taxon>
        <taxon>Vertebrata</taxon>
        <taxon>Euteleostomi</taxon>
        <taxon>Actinopterygii</taxon>
        <taxon>Neopterygii</taxon>
        <taxon>Teleostei</taxon>
        <taxon>Ostariophysi</taxon>
        <taxon>Siluriformes</taxon>
        <taxon>Ictaluridae</taxon>
        <taxon>Ictalurus</taxon>
    </lineage>
</organism>
<keyword evidence="4 11" id="KW-0732">Signal</keyword>
<evidence type="ECO:0000256" key="6">
    <source>
        <dbReference type="ARBA" id="ARBA00022989"/>
    </source>
</evidence>
<reference evidence="13" key="1">
    <citation type="journal article" date="2016" name="Nat. Commun.">
        <title>The channel catfish genome sequence provides insights into the evolution of scale formation in teleosts.</title>
        <authorList>
            <person name="Liu Z."/>
            <person name="Liu S."/>
            <person name="Yao J."/>
            <person name="Bao L."/>
            <person name="Zhang J."/>
            <person name="Li Y."/>
            <person name="Jiang C."/>
            <person name="Sun L."/>
            <person name="Wang R."/>
            <person name="Zhang Y."/>
            <person name="Zhou T."/>
            <person name="Zeng Q."/>
            <person name="Fu Q."/>
            <person name="Gao S."/>
            <person name="Li N."/>
            <person name="Koren S."/>
            <person name="Jiang Y."/>
            <person name="Zimin A."/>
            <person name="Xu P."/>
            <person name="Phillippy A.M."/>
            <person name="Geng X."/>
            <person name="Song L."/>
            <person name="Sun F."/>
            <person name="Li C."/>
            <person name="Wang X."/>
            <person name="Chen A."/>
            <person name="Jin Y."/>
            <person name="Yuan Z."/>
            <person name="Yang Y."/>
            <person name="Tan S."/>
            <person name="Peatman E."/>
            <person name="Lu J."/>
            <person name="Qin Z."/>
            <person name="Dunham R."/>
            <person name="Li Z."/>
            <person name="Sonstegard T."/>
            <person name="Feng J."/>
            <person name="Danzmann R.G."/>
            <person name="Schroeder S."/>
            <person name="Scheffler B."/>
            <person name="Duke M.V."/>
            <person name="Ballard L."/>
            <person name="Kucuktas H."/>
            <person name="Kaltenboeck L."/>
            <person name="Liu H."/>
            <person name="Armbruster J."/>
            <person name="Xie Y."/>
            <person name="Kirby M.L."/>
            <person name="Tian Y."/>
            <person name="Flanagan M.E."/>
            <person name="Mu W."/>
            <person name="Waldbieser G.C."/>
        </authorList>
    </citation>
    <scope>NUCLEOTIDE SEQUENCE [LARGE SCALE GENOMIC DNA]</scope>
    <source>
        <strain evidence="13">SDA103</strain>
    </source>
</reference>
<dbReference type="InterPro" id="IPR013783">
    <property type="entry name" value="Ig-like_fold"/>
</dbReference>
<dbReference type="GO" id="GO:0005886">
    <property type="term" value="C:plasma membrane"/>
    <property type="evidence" value="ECO:0007669"/>
    <property type="project" value="UniProtKB-ARBA"/>
</dbReference>
<evidence type="ECO:0000313" key="13">
    <source>
        <dbReference type="Proteomes" id="UP000221080"/>
    </source>
</evidence>
<evidence type="ECO:0000256" key="10">
    <source>
        <dbReference type="SAM" id="Phobius"/>
    </source>
</evidence>
<accession>A0A2D0S027</accession>
<evidence type="ECO:0000313" key="14">
    <source>
        <dbReference type="RefSeq" id="XP_017336092.1"/>
    </source>
</evidence>
<dbReference type="OMA" id="CIKANTH"/>
<evidence type="ECO:0000256" key="1">
    <source>
        <dbReference type="ARBA" id="ARBA00004479"/>
    </source>
</evidence>
<dbReference type="PANTHER" id="PTHR48423">
    <property type="entry name" value="INTERLEUKIN-27 RECEPTOR SUBUNIT ALPHA"/>
    <property type="match status" value="1"/>
</dbReference>
<evidence type="ECO:0000256" key="4">
    <source>
        <dbReference type="ARBA" id="ARBA00022729"/>
    </source>
</evidence>
<feature type="chain" id="PRO_5013379470" evidence="11">
    <location>
        <begin position="26"/>
        <end position="682"/>
    </location>
</feature>
<evidence type="ECO:0000259" key="12">
    <source>
        <dbReference type="PROSITE" id="PS50853"/>
    </source>
</evidence>
<dbReference type="STRING" id="7998.ENSIPUP00000007686"/>
<dbReference type="SUPFAM" id="SSF49265">
    <property type="entry name" value="Fibronectin type III"/>
    <property type="match status" value="1"/>
</dbReference>
<keyword evidence="7 10" id="KW-0472">Membrane</keyword>
<evidence type="ECO:0000256" key="5">
    <source>
        <dbReference type="ARBA" id="ARBA00022737"/>
    </source>
</evidence>
<dbReference type="Proteomes" id="UP000221080">
    <property type="component" value="Chromosome 11"/>
</dbReference>
<evidence type="ECO:0000256" key="2">
    <source>
        <dbReference type="ARBA" id="ARBA00008921"/>
    </source>
</evidence>
<dbReference type="KEGG" id="ipu:108272282"/>
<evidence type="ECO:0000256" key="3">
    <source>
        <dbReference type="ARBA" id="ARBA00022692"/>
    </source>
</evidence>